<dbReference type="EMBL" id="JAVIJP010000005">
    <property type="protein sequence ID" value="KAL3652529.1"/>
    <property type="molecule type" value="Genomic_DNA"/>
</dbReference>
<dbReference type="InterPro" id="IPR050232">
    <property type="entry name" value="FBL13/AtMIF1-like"/>
</dbReference>
<proteinExistence type="predicted"/>
<dbReference type="Gene3D" id="3.80.10.10">
    <property type="entry name" value="Ribonuclease Inhibitor"/>
    <property type="match status" value="1"/>
</dbReference>
<feature type="domain" description="FBD" evidence="1">
    <location>
        <begin position="340"/>
        <end position="413"/>
    </location>
</feature>
<dbReference type="Proteomes" id="UP001632038">
    <property type="component" value="Unassembled WGS sequence"/>
</dbReference>
<evidence type="ECO:0000313" key="3">
    <source>
        <dbReference type="Proteomes" id="UP001632038"/>
    </source>
</evidence>
<dbReference type="SUPFAM" id="SSF52047">
    <property type="entry name" value="RNI-like"/>
    <property type="match status" value="1"/>
</dbReference>
<dbReference type="Pfam" id="PF24758">
    <property type="entry name" value="LRR_At5g56370"/>
    <property type="match status" value="1"/>
</dbReference>
<dbReference type="InterPro" id="IPR006566">
    <property type="entry name" value="FBD"/>
</dbReference>
<protein>
    <recommendedName>
        <fullName evidence="1">FBD domain-containing protein</fullName>
    </recommendedName>
</protein>
<dbReference type="SMART" id="SM00579">
    <property type="entry name" value="FBD"/>
    <property type="match status" value="1"/>
</dbReference>
<comment type="caution">
    <text evidence="2">The sequence shown here is derived from an EMBL/GenBank/DDBJ whole genome shotgun (WGS) entry which is preliminary data.</text>
</comment>
<dbReference type="PANTHER" id="PTHR31900">
    <property type="entry name" value="F-BOX/RNI SUPERFAMILY PROTEIN-RELATED"/>
    <property type="match status" value="1"/>
</dbReference>
<organism evidence="2 3">
    <name type="scientific">Castilleja foliolosa</name>
    <dbReference type="NCBI Taxonomy" id="1961234"/>
    <lineage>
        <taxon>Eukaryota</taxon>
        <taxon>Viridiplantae</taxon>
        <taxon>Streptophyta</taxon>
        <taxon>Embryophyta</taxon>
        <taxon>Tracheophyta</taxon>
        <taxon>Spermatophyta</taxon>
        <taxon>Magnoliopsida</taxon>
        <taxon>eudicotyledons</taxon>
        <taxon>Gunneridae</taxon>
        <taxon>Pentapetalae</taxon>
        <taxon>asterids</taxon>
        <taxon>lamiids</taxon>
        <taxon>Lamiales</taxon>
        <taxon>Orobanchaceae</taxon>
        <taxon>Pedicularideae</taxon>
        <taxon>Castillejinae</taxon>
        <taxon>Castilleja</taxon>
    </lineage>
</organism>
<dbReference type="InterPro" id="IPR055411">
    <property type="entry name" value="LRR_FXL15/At3g58940/PEG3-like"/>
</dbReference>
<evidence type="ECO:0000259" key="1">
    <source>
        <dbReference type="SMART" id="SM00579"/>
    </source>
</evidence>
<dbReference type="PANTHER" id="PTHR31900:SF34">
    <property type="entry name" value="EMB|CAB62440.1-RELATED"/>
    <property type="match status" value="1"/>
</dbReference>
<dbReference type="InterPro" id="IPR032675">
    <property type="entry name" value="LRR_dom_sf"/>
</dbReference>
<dbReference type="Pfam" id="PF08387">
    <property type="entry name" value="FBD"/>
    <property type="match status" value="1"/>
</dbReference>
<name>A0ABD3EE80_9LAMI</name>
<accession>A0ABD3EE80</accession>
<sequence length="413" mass="47484">MATSILATRWRFLWTYVPIIVFGCDIFNSRMGLTNIVNSVIQQHKLQRINLFQLFDETYNDCSEYELDSWITTDIDRNVQLINLGFDLFRKYKLPQCFFTCKTLVGVTLYHCGGIPSGSSGAIYMPNLKNLLLYGFYYEVEEALPRFLSGCPVLEDLTLIRIGDIWIGDILGCLNISSPSIKRLKVDIPFESSDFGHPQDMVIINAPALEHLDVCVCSYEHVSISSKTTSIVEVIIQFDQYGLDARDYFYTRRQVLKFLNSVRSIKRVKLLGQVEEFTGFGEVDSYVKFNNLVKLELTVDWQFLPSFLERADKLEVLIIREGYKCLKNGMEPIENENQSPCLLNSLKTVTIHEFGCTEQELNAVGYILTNSRVLKRMEIYSRQNDTSLGEKFDALQKISFFRRGSRECEVAFS</sequence>
<reference evidence="3" key="1">
    <citation type="journal article" date="2024" name="IScience">
        <title>Strigolactones Initiate the Formation of Haustorium-like Structures in Castilleja.</title>
        <authorList>
            <person name="Buerger M."/>
            <person name="Peterson D."/>
            <person name="Chory J."/>
        </authorList>
    </citation>
    <scope>NUCLEOTIDE SEQUENCE [LARGE SCALE GENOMIC DNA]</scope>
</reference>
<dbReference type="AlphaFoldDB" id="A0ABD3EE80"/>
<gene>
    <name evidence="2" type="ORF">CASFOL_002210</name>
</gene>
<evidence type="ECO:0000313" key="2">
    <source>
        <dbReference type="EMBL" id="KAL3652529.1"/>
    </source>
</evidence>
<keyword evidence="3" id="KW-1185">Reference proteome</keyword>